<dbReference type="Gene3D" id="3.90.640.10">
    <property type="entry name" value="Actin, Chain A, domain 4"/>
    <property type="match status" value="1"/>
</dbReference>
<name>A0A1X7TRG7_AMPQE</name>
<reference evidence="1" key="1">
    <citation type="submission" date="2017-05" db="UniProtKB">
        <authorList>
            <consortium name="EnsemblMetazoa"/>
        </authorList>
    </citation>
    <scope>IDENTIFICATION</scope>
</reference>
<dbReference type="InterPro" id="IPR043129">
    <property type="entry name" value="ATPase_NBD"/>
</dbReference>
<dbReference type="PANTHER" id="PTHR14187:SF5">
    <property type="entry name" value="HEAT SHOCK 70 KDA PROTEIN 12A"/>
    <property type="match status" value="1"/>
</dbReference>
<dbReference type="PANTHER" id="PTHR14187">
    <property type="entry name" value="ALPHA KINASE/ELONGATION FACTOR 2 KINASE"/>
    <property type="match status" value="1"/>
</dbReference>
<dbReference type="Gene3D" id="3.30.420.40">
    <property type="match status" value="2"/>
</dbReference>
<dbReference type="InParanoid" id="A0A1X7TRG7"/>
<sequence>LLIWLVCMTSDAPGITRFTPFGSPLPCPEEVNPEKLSLALEPEVAAIYAQHKSEVSGKPPQRYMVVDIGGGTVDITVHDKSNGRISEVLPPMGNTWGGTTINEALSELLQEIINDKGFHILLKSDPISAKTTLYGLFYEKFEEQKIIFGNAIEGLRKIALSLPRPFTRQLWQ</sequence>
<proteinExistence type="predicted"/>
<dbReference type="eggNOG" id="KOG0101">
    <property type="taxonomic scope" value="Eukaryota"/>
</dbReference>
<evidence type="ECO:0000313" key="1">
    <source>
        <dbReference type="EnsemblMetazoa" id="Aqu2.1.17742_001"/>
    </source>
</evidence>
<dbReference type="EnsemblMetazoa" id="Aqu2.1.17742_001">
    <property type="protein sequence ID" value="Aqu2.1.17742_001"/>
    <property type="gene ID" value="Aqu2.1.17742"/>
</dbReference>
<accession>A0A1X7TRG7</accession>
<dbReference type="SUPFAM" id="SSF53067">
    <property type="entry name" value="Actin-like ATPase domain"/>
    <property type="match status" value="1"/>
</dbReference>
<protein>
    <submittedName>
        <fullName evidence="1">Uncharacterized protein</fullName>
    </submittedName>
</protein>
<organism evidence="1">
    <name type="scientific">Amphimedon queenslandica</name>
    <name type="common">Sponge</name>
    <dbReference type="NCBI Taxonomy" id="400682"/>
    <lineage>
        <taxon>Eukaryota</taxon>
        <taxon>Metazoa</taxon>
        <taxon>Porifera</taxon>
        <taxon>Demospongiae</taxon>
        <taxon>Heteroscleromorpha</taxon>
        <taxon>Haplosclerida</taxon>
        <taxon>Niphatidae</taxon>
        <taxon>Amphimedon</taxon>
    </lineage>
</organism>
<dbReference type="AlphaFoldDB" id="A0A1X7TRG7"/>